<keyword evidence="2" id="KW-1185">Reference proteome</keyword>
<evidence type="ECO:0000313" key="2">
    <source>
        <dbReference type="Proteomes" id="UP001157502"/>
    </source>
</evidence>
<accession>A0ACC2HCE6</accession>
<sequence>MGLGRDNQPLSTATRRRPALPILSGDRGETGNHIIKCEKRAEKEDGLSARVPSSGKGPASLLGYLPEGRRVVRDGQASHVLLKWHHVHQSLAERPPAVSMFSEPMTRLTLQRAIDSDHCHIHGRRTAIVI</sequence>
<dbReference type="Proteomes" id="UP001157502">
    <property type="component" value="Chromosome 4"/>
</dbReference>
<evidence type="ECO:0000313" key="1">
    <source>
        <dbReference type="EMBL" id="KAJ8013341.1"/>
    </source>
</evidence>
<gene>
    <name evidence="1" type="ORF">DPEC_G00052260</name>
</gene>
<protein>
    <submittedName>
        <fullName evidence="1">Uncharacterized protein</fullName>
    </submittedName>
</protein>
<name>A0ACC2HCE6_DALPE</name>
<proteinExistence type="predicted"/>
<comment type="caution">
    <text evidence="1">The sequence shown here is derived from an EMBL/GenBank/DDBJ whole genome shotgun (WGS) entry which is preliminary data.</text>
</comment>
<dbReference type="EMBL" id="CM055731">
    <property type="protein sequence ID" value="KAJ8013341.1"/>
    <property type="molecule type" value="Genomic_DNA"/>
</dbReference>
<reference evidence="1" key="1">
    <citation type="submission" date="2021-05" db="EMBL/GenBank/DDBJ databases">
        <authorList>
            <person name="Pan Q."/>
            <person name="Jouanno E."/>
            <person name="Zahm M."/>
            <person name="Klopp C."/>
            <person name="Cabau C."/>
            <person name="Louis A."/>
            <person name="Berthelot C."/>
            <person name="Parey E."/>
            <person name="Roest Crollius H."/>
            <person name="Montfort J."/>
            <person name="Robinson-Rechavi M."/>
            <person name="Bouchez O."/>
            <person name="Lampietro C."/>
            <person name="Lopez Roques C."/>
            <person name="Donnadieu C."/>
            <person name="Postlethwait J."/>
            <person name="Bobe J."/>
            <person name="Dillon D."/>
            <person name="Chandos A."/>
            <person name="von Hippel F."/>
            <person name="Guiguen Y."/>
        </authorList>
    </citation>
    <scope>NUCLEOTIDE SEQUENCE</scope>
    <source>
        <strain evidence="1">YG-Jan2019</strain>
    </source>
</reference>
<organism evidence="1 2">
    <name type="scientific">Dallia pectoralis</name>
    <name type="common">Alaska blackfish</name>
    <dbReference type="NCBI Taxonomy" id="75939"/>
    <lineage>
        <taxon>Eukaryota</taxon>
        <taxon>Metazoa</taxon>
        <taxon>Chordata</taxon>
        <taxon>Craniata</taxon>
        <taxon>Vertebrata</taxon>
        <taxon>Euteleostomi</taxon>
        <taxon>Actinopterygii</taxon>
        <taxon>Neopterygii</taxon>
        <taxon>Teleostei</taxon>
        <taxon>Protacanthopterygii</taxon>
        <taxon>Esociformes</taxon>
        <taxon>Umbridae</taxon>
        <taxon>Dallia</taxon>
    </lineage>
</organism>